<accession>A0A0Q0G9K1</accession>
<gene>
    <name evidence="1" type="ORF">ALP44_101320</name>
</gene>
<proteinExistence type="predicted"/>
<dbReference type="EMBL" id="RBTL01000366">
    <property type="protein sequence ID" value="RMT57071.1"/>
    <property type="molecule type" value="Genomic_DNA"/>
</dbReference>
<protein>
    <recommendedName>
        <fullName evidence="3">Nucleotidyl transferase domain-containing protein</fullName>
    </recommendedName>
</protein>
<name>A0A0Q0G9K1_PSESX</name>
<evidence type="ECO:0000313" key="2">
    <source>
        <dbReference type="Proteomes" id="UP000282636"/>
    </source>
</evidence>
<evidence type="ECO:0000313" key="1">
    <source>
        <dbReference type="EMBL" id="RMT57071.1"/>
    </source>
</evidence>
<organism evidence="1 2">
    <name type="scientific">Pseudomonas syringae pv. theae</name>
    <dbReference type="NCBI Taxonomy" id="103985"/>
    <lineage>
        <taxon>Bacteria</taxon>
        <taxon>Pseudomonadati</taxon>
        <taxon>Pseudomonadota</taxon>
        <taxon>Gammaproteobacteria</taxon>
        <taxon>Pseudomonadales</taxon>
        <taxon>Pseudomonadaceae</taxon>
        <taxon>Pseudomonas</taxon>
        <taxon>Pseudomonas syringae</taxon>
    </lineage>
</organism>
<dbReference type="Proteomes" id="UP000282636">
    <property type="component" value="Unassembled WGS sequence"/>
</dbReference>
<comment type="caution">
    <text evidence="1">The sequence shown here is derived from an EMBL/GenBank/DDBJ whole genome shotgun (WGS) entry which is preliminary data.</text>
</comment>
<dbReference type="Gene3D" id="3.90.550.10">
    <property type="entry name" value="Spore Coat Polysaccharide Biosynthesis Protein SpsA, Chain A"/>
    <property type="match status" value="1"/>
</dbReference>
<reference evidence="1 2" key="1">
    <citation type="submission" date="2018-08" db="EMBL/GenBank/DDBJ databases">
        <title>Recombination of ecologically and evolutionarily significant loci maintains genetic cohesion in the Pseudomonas syringae species complex.</title>
        <authorList>
            <person name="Dillon M."/>
            <person name="Thakur S."/>
            <person name="Almeida R.N.D."/>
            <person name="Weir B.S."/>
            <person name="Guttman D.S."/>
        </authorList>
    </citation>
    <scope>NUCLEOTIDE SEQUENCE [LARGE SCALE GENOMIC DNA]</scope>
    <source>
        <strain evidence="1 2">ICMP 3934</strain>
    </source>
</reference>
<evidence type="ECO:0008006" key="3">
    <source>
        <dbReference type="Google" id="ProtNLM"/>
    </source>
</evidence>
<sequence>MLQIIFSMAGAGNRFAVAGYTDIKPLIPVHCVPMIKVVIDSLMPKCRQ</sequence>
<dbReference type="AlphaFoldDB" id="A0A0Q0G9K1"/>
<dbReference type="InterPro" id="IPR029044">
    <property type="entry name" value="Nucleotide-diphossugar_trans"/>
</dbReference>